<feature type="transmembrane region" description="Helical" evidence="2">
    <location>
        <begin position="25"/>
        <end position="43"/>
    </location>
</feature>
<reference evidence="4 5" key="1">
    <citation type="journal article" date="2010" name="Science">
        <title>Genomic comparison of the ants Camponotus floridanus and Harpegnathos saltator.</title>
        <authorList>
            <person name="Bonasio R."/>
            <person name="Zhang G."/>
            <person name="Ye C."/>
            <person name="Mutti N.S."/>
            <person name="Fang X."/>
            <person name="Qin N."/>
            <person name="Donahue G."/>
            <person name="Yang P."/>
            <person name="Li Q."/>
            <person name="Li C."/>
            <person name="Zhang P."/>
            <person name="Huang Z."/>
            <person name="Berger S.L."/>
            <person name="Reinberg D."/>
            <person name="Wang J."/>
            <person name="Liebig J."/>
        </authorList>
    </citation>
    <scope>NUCLEOTIDE SEQUENCE [LARGE SCALE GENOMIC DNA]</scope>
    <source>
        <strain evidence="4 5">R22 G/1</strain>
    </source>
</reference>
<keyword evidence="5" id="KW-1185">Reference proteome</keyword>
<feature type="compositionally biased region" description="Polar residues" evidence="1">
    <location>
        <begin position="70"/>
        <end position="87"/>
    </location>
</feature>
<keyword evidence="2" id="KW-0472">Membrane</keyword>
<name>E2BWF4_HARSA</name>
<evidence type="ECO:0000256" key="2">
    <source>
        <dbReference type="SAM" id="Phobius"/>
    </source>
</evidence>
<gene>
    <name evidence="3" type="ORF">EAI_06325</name>
    <name evidence="4" type="ORF">EAI_07627</name>
</gene>
<proteinExistence type="predicted"/>
<keyword evidence="2" id="KW-0812">Transmembrane</keyword>
<dbReference type="EMBL" id="GL451125">
    <property type="protein sequence ID" value="EFN79975.1"/>
    <property type="molecule type" value="Genomic_DNA"/>
</dbReference>
<evidence type="ECO:0000256" key="1">
    <source>
        <dbReference type="SAM" id="MobiDB-lite"/>
    </source>
</evidence>
<dbReference type="AlphaFoldDB" id="E2BWF4"/>
<dbReference type="EMBL" id="GL453965">
    <property type="protein sequence ID" value="EFN75115.1"/>
    <property type="molecule type" value="Genomic_DNA"/>
</dbReference>
<dbReference type="Proteomes" id="UP000008237">
    <property type="component" value="Unassembled WGS sequence"/>
</dbReference>
<sequence>MCLAIAMYVITGALSLIRRVLSTIGSFLLIVLARIILLVGRIVSKDISRRRATSESLELYTDSEDDHGITSETSLELKNLPQNSPSN</sequence>
<feature type="region of interest" description="Disordered" evidence="1">
    <location>
        <begin position="61"/>
        <end position="87"/>
    </location>
</feature>
<evidence type="ECO:0000313" key="5">
    <source>
        <dbReference type="Proteomes" id="UP000008237"/>
    </source>
</evidence>
<organism evidence="5">
    <name type="scientific">Harpegnathos saltator</name>
    <name type="common">Jerdon's jumping ant</name>
    <dbReference type="NCBI Taxonomy" id="610380"/>
    <lineage>
        <taxon>Eukaryota</taxon>
        <taxon>Metazoa</taxon>
        <taxon>Ecdysozoa</taxon>
        <taxon>Arthropoda</taxon>
        <taxon>Hexapoda</taxon>
        <taxon>Insecta</taxon>
        <taxon>Pterygota</taxon>
        <taxon>Neoptera</taxon>
        <taxon>Endopterygota</taxon>
        <taxon>Hymenoptera</taxon>
        <taxon>Apocrita</taxon>
        <taxon>Aculeata</taxon>
        <taxon>Formicoidea</taxon>
        <taxon>Formicidae</taxon>
        <taxon>Ponerinae</taxon>
        <taxon>Ponerini</taxon>
        <taxon>Harpegnathos</taxon>
    </lineage>
</organism>
<evidence type="ECO:0000313" key="4">
    <source>
        <dbReference type="EMBL" id="EFN79975.1"/>
    </source>
</evidence>
<evidence type="ECO:0000313" key="3">
    <source>
        <dbReference type="EMBL" id="EFN75115.1"/>
    </source>
</evidence>
<keyword evidence="2" id="KW-1133">Transmembrane helix</keyword>
<protein>
    <submittedName>
        <fullName evidence="4">Uncharacterized protein</fullName>
    </submittedName>
</protein>
<accession>E2BWF4</accession>
<dbReference type="OMA" id="AIAMYIA"/>